<dbReference type="EMBL" id="FOLS01000013">
    <property type="protein sequence ID" value="SFC94685.1"/>
    <property type="molecule type" value="Genomic_DNA"/>
</dbReference>
<dbReference type="InterPro" id="IPR010727">
    <property type="entry name" value="DUF1302"/>
</dbReference>
<dbReference type="AlphaFoldDB" id="A0AAQ1HN70"/>
<comment type="caution">
    <text evidence="1">The sequence shown here is derived from an EMBL/GenBank/DDBJ whole genome shotgun (WGS) entry which is preliminary data.</text>
</comment>
<sequence>MKPMRHTKYQSRLCPGVRGQTLALAVIAAFGSASSEAFMLDTENPDLKVLWDTTAKYSTAFRVKGQDSRLTREPQANWPNTDDGDRNFDKGLISNRLDVLTEFDLTYQQRYGFRVSGAGWYDTEYHGHNDNDSPATANAISVDHDEFTSGTRKLHGGNAEVLDAFVFGRFDLGSMPLTGRLGRHTTLWGESLFFGGNGIANAQAPIDVVKAQSVPNTQFKELMRPVNQLSGQLQLTPDVAIGAYYQLEWEKSLLPGAGSYFSGVDFLSNGAERMLLASDGSSYFRRISDIKAKDSGQGGVQLRFRVGEVDYGLYAVRYNEKTPQIYILPGVGAGATDSGYRAGSYRWVYPEDVRSFGASASRTFGEVNVAGEISIRRNTPLSSDAQVDSTGTADGDGNVLYAVGNSVHAQVNWMASLGPNFISNEADLLGEIAWNRLSSVTKNRSALNPNADRDATNIRMVYEPKYRQVYPGLDLSVPMGVGYGLDGNSAVVGSFLGEHVGDLNVGLNATYLDVWRFGVSYTHYFGPVDNAIDADGHGSYKQNLADRDFVAVTLRRTF</sequence>
<dbReference type="Pfam" id="PF06980">
    <property type="entry name" value="DUF1302"/>
    <property type="match status" value="1"/>
</dbReference>
<evidence type="ECO:0000313" key="2">
    <source>
        <dbReference type="Proteomes" id="UP000183385"/>
    </source>
</evidence>
<dbReference type="RefSeq" id="WP_245323040.1">
    <property type="nucleotide sequence ID" value="NZ_CP104727.1"/>
</dbReference>
<gene>
    <name evidence="1" type="ORF">SAMN05216577_11359</name>
</gene>
<evidence type="ECO:0008006" key="3">
    <source>
        <dbReference type="Google" id="ProtNLM"/>
    </source>
</evidence>
<dbReference type="Proteomes" id="UP000183385">
    <property type="component" value="Unassembled WGS sequence"/>
</dbReference>
<reference evidence="1 2" key="1">
    <citation type="submission" date="2016-10" db="EMBL/GenBank/DDBJ databases">
        <authorList>
            <person name="Varghese N."/>
            <person name="Submissions S."/>
        </authorList>
    </citation>
    <scope>NUCLEOTIDE SEQUENCE [LARGE SCALE GENOMIC DNA]</scope>
    <source>
        <strain evidence="1 2">LMG 18378</strain>
    </source>
</reference>
<name>A0AAQ1HN70_9PSED</name>
<evidence type="ECO:0000313" key="1">
    <source>
        <dbReference type="EMBL" id="SFC94685.1"/>
    </source>
</evidence>
<organism evidence="1 2">
    <name type="scientific">Pseudomonas citronellolis</name>
    <dbReference type="NCBI Taxonomy" id="53408"/>
    <lineage>
        <taxon>Bacteria</taxon>
        <taxon>Pseudomonadati</taxon>
        <taxon>Pseudomonadota</taxon>
        <taxon>Gammaproteobacteria</taxon>
        <taxon>Pseudomonadales</taxon>
        <taxon>Pseudomonadaceae</taxon>
        <taxon>Pseudomonas</taxon>
    </lineage>
</organism>
<protein>
    <recommendedName>
        <fullName evidence="3">DUF1302 domain-containing protein</fullName>
    </recommendedName>
</protein>
<accession>A0AAQ1HN70</accession>
<proteinExistence type="predicted"/>
<keyword evidence="2" id="KW-1185">Reference proteome</keyword>